<protein>
    <submittedName>
        <fullName evidence="2">Uncharacterized protein</fullName>
    </submittedName>
</protein>
<evidence type="ECO:0000313" key="2">
    <source>
        <dbReference type="EMBL" id="KAK3596754.1"/>
    </source>
</evidence>
<evidence type="ECO:0000313" key="3">
    <source>
        <dbReference type="Proteomes" id="UP001195483"/>
    </source>
</evidence>
<gene>
    <name evidence="2" type="ORF">CHS0354_038753</name>
</gene>
<dbReference type="AlphaFoldDB" id="A0AAE0SRM4"/>
<organism evidence="2 3">
    <name type="scientific">Potamilus streckersoni</name>
    <dbReference type="NCBI Taxonomy" id="2493646"/>
    <lineage>
        <taxon>Eukaryota</taxon>
        <taxon>Metazoa</taxon>
        <taxon>Spiralia</taxon>
        <taxon>Lophotrochozoa</taxon>
        <taxon>Mollusca</taxon>
        <taxon>Bivalvia</taxon>
        <taxon>Autobranchia</taxon>
        <taxon>Heteroconchia</taxon>
        <taxon>Palaeoheterodonta</taxon>
        <taxon>Unionida</taxon>
        <taxon>Unionoidea</taxon>
        <taxon>Unionidae</taxon>
        <taxon>Ambleminae</taxon>
        <taxon>Lampsilini</taxon>
        <taxon>Potamilus</taxon>
    </lineage>
</organism>
<dbReference type="Proteomes" id="UP001195483">
    <property type="component" value="Unassembled WGS sequence"/>
</dbReference>
<proteinExistence type="predicted"/>
<reference evidence="2" key="3">
    <citation type="submission" date="2023-05" db="EMBL/GenBank/DDBJ databases">
        <authorList>
            <person name="Smith C.H."/>
        </authorList>
    </citation>
    <scope>NUCLEOTIDE SEQUENCE</scope>
    <source>
        <strain evidence="2">CHS0354</strain>
        <tissue evidence="2">Mantle</tissue>
    </source>
</reference>
<sequence>MSVLCISSVLKSIKFGLTGSKGLYLELRPFPIFGPVVGVNISYSNDSGLSLKCYTGLRAEFIPGTELAVHVDTNKDWSAEAGYINQGTEIRTVMKGQGRSITDATLELRPSYTMQIREENKPSVERDSSMQKNDGSLSRKRKRYIEYTADQLQEEKTSIKRCRPE</sequence>
<evidence type="ECO:0000256" key="1">
    <source>
        <dbReference type="SAM" id="MobiDB-lite"/>
    </source>
</evidence>
<keyword evidence="3" id="KW-1185">Reference proteome</keyword>
<reference evidence="2" key="1">
    <citation type="journal article" date="2021" name="Genome Biol. Evol.">
        <title>A High-Quality Reference Genome for a Parasitic Bivalve with Doubly Uniparental Inheritance (Bivalvia: Unionida).</title>
        <authorList>
            <person name="Smith C.H."/>
        </authorList>
    </citation>
    <scope>NUCLEOTIDE SEQUENCE</scope>
    <source>
        <strain evidence="2">CHS0354</strain>
    </source>
</reference>
<feature type="compositionally biased region" description="Basic and acidic residues" evidence="1">
    <location>
        <begin position="117"/>
        <end position="129"/>
    </location>
</feature>
<feature type="region of interest" description="Disordered" evidence="1">
    <location>
        <begin position="117"/>
        <end position="142"/>
    </location>
</feature>
<dbReference type="EMBL" id="JAEAOA010002253">
    <property type="protein sequence ID" value="KAK3596754.1"/>
    <property type="molecule type" value="Genomic_DNA"/>
</dbReference>
<name>A0AAE0SRM4_9BIVA</name>
<accession>A0AAE0SRM4</accession>
<comment type="caution">
    <text evidence="2">The sequence shown here is derived from an EMBL/GenBank/DDBJ whole genome shotgun (WGS) entry which is preliminary data.</text>
</comment>
<reference evidence="2" key="2">
    <citation type="journal article" date="2021" name="Genome Biol. Evol.">
        <title>Developing a high-quality reference genome for a parasitic bivalve with doubly uniparental inheritance (Bivalvia: Unionida).</title>
        <authorList>
            <person name="Smith C.H."/>
        </authorList>
    </citation>
    <scope>NUCLEOTIDE SEQUENCE</scope>
    <source>
        <strain evidence="2">CHS0354</strain>
        <tissue evidence="2">Mantle</tissue>
    </source>
</reference>